<dbReference type="RefSeq" id="WP_035132632.1">
    <property type="nucleotide sequence ID" value="NZ_JPMD01000022.1"/>
</dbReference>
<comment type="caution">
    <text evidence="1">The sequence shown here is derived from an EMBL/GenBank/DDBJ whole genome shotgun (WGS) entry which is preliminary data.</text>
</comment>
<name>A0A084JBZ5_9CLOT</name>
<proteinExistence type="predicted"/>
<dbReference type="STRING" id="318464.IO99_09560"/>
<dbReference type="EMBL" id="JPMD01000022">
    <property type="protein sequence ID" value="KEZ86479.1"/>
    <property type="molecule type" value="Genomic_DNA"/>
</dbReference>
<organism evidence="1 2">
    <name type="scientific">Clostridium sulfidigenes</name>
    <dbReference type="NCBI Taxonomy" id="318464"/>
    <lineage>
        <taxon>Bacteria</taxon>
        <taxon>Bacillati</taxon>
        <taxon>Bacillota</taxon>
        <taxon>Clostridia</taxon>
        <taxon>Eubacteriales</taxon>
        <taxon>Clostridiaceae</taxon>
        <taxon>Clostridium</taxon>
    </lineage>
</organism>
<dbReference type="Proteomes" id="UP000028542">
    <property type="component" value="Unassembled WGS sequence"/>
</dbReference>
<evidence type="ECO:0000313" key="1">
    <source>
        <dbReference type="EMBL" id="KEZ86479.1"/>
    </source>
</evidence>
<keyword evidence="2" id="KW-1185">Reference proteome</keyword>
<dbReference type="AlphaFoldDB" id="A0A084JBZ5"/>
<dbReference type="eggNOG" id="ENOG5033YB6">
    <property type="taxonomic scope" value="Bacteria"/>
</dbReference>
<sequence length="364" mass="41222">MNRWKKSLIVAGVFLAVGITGSIISGAYMMPKIANEVYRVQREIINATPSEREVFVTDKQVDVVDISSLENKGYNVEIKSSSDKNTRVKVLEYIENDMKVQTSYDANTKGLKVVGDRAMYNFFEAKNIRGFFEKSYDAIIYTLMEEKNNNAQIVIEVPVGVDINFNSNYYTNLTIKDSKVLKDTLIFTSPRGGYVNLPHNNTLKNINIKTSNYLEIDLREFINAENVKIDCNNARVYSGGTYKDYGEGKVLPNNVTINANYINIESYMPIGKNVILVGRDVEYTTDFDNYAMKVNLKDNHGGRVYFDGADLGNEENFNSVTSNSSYEGYIGRGKKKDFQLSVSGYDICEFEHSSTTDLEMELYN</sequence>
<evidence type="ECO:0000313" key="2">
    <source>
        <dbReference type="Proteomes" id="UP000028542"/>
    </source>
</evidence>
<accession>A0A084JBZ5</accession>
<reference evidence="1 2" key="1">
    <citation type="submission" date="2014-07" db="EMBL/GenBank/DDBJ databases">
        <title>Draft genome of Clostridium sulfidigenes 113A isolated from sediments associated with methane hydrate from Krishna Godavari basin.</title>
        <authorList>
            <person name="Honkalas V.S."/>
            <person name="Dabir A.P."/>
            <person name="Arora P."/>
            <person name="Dhakephalkar P.K."/>
        </authorList>
    </citation>
    <scope>NUCLEOTIDE SEQUENCE [LARGE SCALE GENOMIC DNA]</scope>
    <source>
        <strain evidence="1 2">113A</strain>
    </source>
</reference>
<protein>
    <submittedName>
        <fullName evidence="1">Uncharacterized protein</fullName>
    </submittedName>
</protein>
<gene>
    <name evidence="1" type="ORF">IO99_09560</name>
</gene>